<dbReference type="Pfam" id="PF02597">
    <property type="entry name" value="ThiS"/>
    <property type="match status" value="1"/>
</dbReference>
<evidence type="ECO:0000256" key="5">
    <source>
        <dbReference type="ARBA" id="ARBA00024247"/>
    </source>
</evidence>
<evidence type="ECO:0000313" key="7">
    <source>
        <dbReference type="Proteomes" id="UP000280842"/>
    </source>
</evidence>
<keyword evidence="3" id="KW-0501">Molybdenum cofactor biosynthesis</keyword>
<proteinExistence type="inferred from homology"/>
<dbReference type="AlphaFoldDB" id="A0A3M0BG50"/>
<dbReference type="Gene3D" id="3.10.20.30">
    <property type="match status" value="1"/>
</dbReference>
<organism evidence="6 7">
    <name type="scientific">Hydrogenothermus marinus</name>
    <dbReference type="NCBI Taxonomy" id="133270"/>
    <lineage>
        <taxon>Bacteria</taxon>
        <taxon>Pseudomonadati</taxon>
        <taxon>Aquificota</taxon>
        <taxon>Aquificia</taxon>
        <taxon>Aquificales</taxon>
        <taxon>Hydrogenothermaceae</taxon>
        <taxon>Hydrogenothermus</taxon>
    </lineage>
</organism>
<evidence type="ECO:0000256" key="1">
    <source>
        <dbReference type="ARBA" id="ARBA00005046"/>
    </source>
</evidence>
<keyword evidence="7" id="KW-1185">Reference proteome</keyword>
<dbReference type="CDD" id="cd00754">
    <property type="entry name" value="Ubl_MoaD"/>
    <property type="match status" value="1"/>
</dbReference>
<dbReference type="InterPro" id="IPR044672">
    <property type="entry name" value="MOCS2A"/>
</dbReference>
<dbReference type="PANTHER" id="PTHR33359">
    <property type="entry name" value="MOLYBDOPTERIN SYNTHASE SULFUR CARRIER SUBUNIT"/>
    <property type="match status" value="1"/>
</dbReference>
<evidence type="ECO:0000256" key="2">
    <source>
        <dbReference type="ARBA" id="ARBA00022741"/>
    </source>
</evidence>
<evidence type="ECO:0000313" key="6">
    <source>
        <dbReference type="EMBL" id="RMA96007.1"/>
    </source>
</evidence>
<accession>A0A3M0BG50</accession>
<evidence type="ECO:0000256" key="4">
    <source>
        <dbReference type="ARBA" id="ARBA00024200"/>
    </source>
</evidence>
<dbReference type="EMBL" id="REFO01000012">
    <property type="protein sequence ID" value="RMA96007.1"/>
    <property type="molecule type" value="Genomic_DNA"/>
</dbReference>
<dbReference type="GO" id="GO:0000166">
    <property type="term" value="F:nucleotide binding"/>
    <property type="evidence" value="ECO:0007669"/>
    <property type="project" value="UniProtKB-KW"/>
</dbReference>
<dbReference type="Proteomes" id="UP000280842">
    <property type="component" value="Unassembled WGS sequence"/>
</dbReference>
<dbReference type="InterPro" id="IPR016155">
    <property type="entry name" value="Mopterin_synth/thiamin_S_b"/>
</dbReference>
<name>A0A3M0BG50_9AQUI</name>
<dbReference type="NCBIfam" id="TIGR01687">
    <property type="entry name" value="moaD_arch"/>
    <property type="match status" value="1"/>
</dbReference>
<dbReference type="SUPFAM" id="SSF54285">
    <property type="entry name" value="MoaD/ThiS"/>
    <property type="match status" value="1"/>
</dbReference>
<reference evidence="6 7" key="1">
    <citation type="submission" date="2018-10" db="EMBL/GenBank/DDBJ databases">
        <title>Genomic Encyclopedia of Archaeal and Bacterial Type Strains, Phase II (KMG-II): from individual species to whole genera.</title>
        <authorList>
            <person name="Goeker M."/>
        </authorList>
    </citation>
    <scope>NUCLEOTIDE SEQUENCE [LARGE SCALE GENOMIC DNA]</scope>
    <source>
        <strain evidence="6 7">VM1</strain>
    </source>
</reference>
<dbReference type="PANTHER" id="PTHR33359:SF1">
    <property type="entry name" value="MOLYBDOPTERIN SYNTHASE SULFUR CARRIER SUBUNIT"/>
    <property type="match status" value="1"/>
</dbReference>
<dbReference type="FunFam" id="3.10.20.30:FF:000010">
    <property type="entry name" value="Molybdopterin synthase sulfur carrier subunit"/>
    <property type="match status" value="1"/>
</dbReference>
<evidence type="ECO:0000256" key="3">
    <source>
        <dbReference type="ARBA" id="ARBA00023150"/>
    </source>
</evidence>
<dbReference type="UniPathway" id="UPA00344"/>
<dbReference type="GO" id="GO:1990133">
    <property type="term" value="C:molybdopterin adenylyltransferase complex"/>
    <property type="evidence" value="ECO:0007669"/>
    <property type="project" value="TreeGrafter"/>
</dbReference>
<dbReference type="GO" id="GO:0006777">
    <property type="term" value="P:Mo-molybdopterin cofactor biosynthetic process"/>
    <property type="evidence" value="ECO:0007669"/>
    <property type="project" value="UniProtKB-KW"/>
</dbReference>
<gene>
    <name evidence="6" type="ORF">CLV39_1018</name>
</gene>
<dbReference type="InterPro" id="IPR012675">
    <property type="entry name" value="Beta-grasp_dom_sf"/>
</dbReference>
<sequence length="81" mass="9251">MKIKLLYFSSIKDKLKKSSEELEIKDNSSINDLINILKEKYPQISQNLDNVMFAVNEEYQDKEYILKDGDNVAVIPPVSGG</sequence>
<keyword evidence="2" id="KW-0547">Nucleotide-binding</keyword>
<dbReference type="NCBIfam" id="TIGR01682">
    <property type="entry name" value="moaD"/>
    <property type="match status" value="1"/>
</dbReference>
<protein>
    <recommendedName>
        <fullName evidence="5">Molybdopterin synthase sulfur carrier subunit</fullName>
    </recommendedName>
</protein>
<comment type="similarity">
    <text evidence="4">Belongs to the MoaD family.</text>
</comment>
<comment type="caution">
    <text evidence="6">The sequence shown here is derived from an EMBL/GenBank/DDBJ whole genome shotgun (WGS) entry which is preliminary data.</text>
</comment>
<dbReference type="InterPro" id="IPR010038">
    <property type="entry name" value="MoaD_arc-typ"/>
</dbReference>
<dbReference type="RefSeq" id="WP_211325062.1">
    <property type="nucleotide sequence ID" value="NZ_REFO01000012.1"/>
</dbReference>
<comment type="pathway">
    <text evidence="1">Cofactor biosynthesis; molybdopterin biosynthesis.</text>
</comment>
<dbReference type="InterPro" id="IPR003749">
    <property type="entry name" value="ThiS/MoaD-like"/>
</dbReference>